<evidence type="ECO:0000259" key="3">
    <source>
        <dbReference type="Pfam" id="PF00496"/>
    </source>
</evidence>
<dbReference type="AlphaFoldDB" id="A0AB39HTE2"/>
<feature type="signal peptide" evidence="2">
    <location>
        <begin position="1"/>
        <end position="29"/>
    </location>
</feature>
<dbReference type="Pfam" id="PF00496">
    <property type="entry name" value="SBP_bac_5"/>
    <property type="match status" value="1"/>
</dbReference>
<dbReference type="CDD" id="cd08502">
    <property type="entry name" value="PBP2_NikA_DppA_OppA_like_16"/>
    <property type="match status" value="1"/>
</dbReference>
<gene>
    <name evidence="4" type="ORF">AB4Y30_06410</name>
</gene>
<dbReference type="GO" id="GO:0042597">
    <property type="term" value="C:periplasmic space"/>
    <property type="evidence" value="ECO:0007669"/>
    <property type="project" value="UniProtKB-ARBA"/>
</dbReference>
<dbReference type="Gene3D" id="3.40.190.10">
    <property type="entry name" value="Periplasmic binding protein-like II"/>
    <property type="match status" value="1"/>
</dbReference>
<dbReference type="GO" id="GO:1904680">
    <property type="term" value="F:peptide transmembrane transporter activity"/>
    <property type="evidence" value="ECO:0007669"/>
    <property type="project" value="TreeGrafter"/>
</dbReference>
<dbReference type="PANTHER" id="PTHR30290:SF38">
    <property type="entry name" value="D,D-DIPEPTIDE-BINDING PERIPLASMIC PROTEIN DDPA-RELATED"/>
    <property type="match status" value="1"/>
</dbReference>
<dbReference type="SUPFAM" id="SSF53850">
    <property type="entry name" value="Periplasmic binding protein-like II"/>
    <property type="match status" value="1"/>
</dbReference>
<dbReference type="RefSeq" id="WP_368654657.1">
    <property type="nucleotide sequence ID" value="NZ_CP162599.1"/>
</dbReference>
<reference evidence="4" key="1">
    <citation type="submission" date="2024-07" db="EMBL/GenBank/DDBJ databases">
        <title>Halotolerant mesophilic bacterium Ornithinibacillus sp. 4-3, sp. nov., isolated from soil.</title>
        <authorList>
            <person name="Sidarenka A.V."/>
            <person name="Guliayeva D.E."/>
            <person name="Leanovich S.I."/>
            <person name="Hileuskaya K.S."/>
            <person name="Akhremchuk A.E."/>
            <person name="Sikolenko M.A."/>
            <person name="Valentovich L.N."/>
        </authorList>
    </citation>
    <scope>NUCLEOTIDE SEQUENCE</scope>
    <source>
        <strain evidence="4">4-3</strain>
    </source>
</reference>
<dbReference type="InterPro" id="IPR000914">
    <property type="entry name" value="SBP_5_dom"/>
</dbReference>
<accession>A0AB39HTE2</accession>
<dbReference type="PANTHER" id="PTHR30290">
    <property type="entry name" value="PERIPLASMIC BINDING COMPONENT OF ABC TRANSPORTER"/>
    <property type="match status" value="1"/>
</dbReference>
<dbReference type="Gene3D" id="3.90.76.10">
    <property type="entry name" value="Dipeptide-binding Protein, Domain 1"/>
    <property type="match status" value="1"/>
</dbReference>
<dbReference type="InterPro" id="IPR030678">
    <property type="entry name" value="Peptide/Ni-bd"/>
</dbReference>
<keyword evidence="1 2" id="KW-0732">Signal</keyword>
<dbReference type="GO" id="GO:0043190">
    <property type="term" value="C:ATP-binding cassette (ABC) transporter complex"/>
    <property type="evidence" value="ECO:0007669"/>
    <property type="project" value="InterPro"/>
</dbReference>
<dbReference type="GO" id="GO:0015833">
    <property type="term" value="P:peptide transport"/>
    <property type="evidence" value="ECO:0007669"/>
    <property type="project" value="TreeGrafter"/>
</dbReference>
<dbReference type="InterPro" id="IPR039424">
    <property type="entry name" value="SBP_5"/>
</dbReference>
<name>A0AB39HTE2_9BACI</name>
<dbReference type="EMBL" id="CP162599">
    <property type="protein sequence ID" value="XDK33979.1"/>
    <property type="molecule type" value="Genomic_DNA"/>
</dbReference>
<protein>
    <submittedName>
        <fullName evidence="4">ABC transporter substrate-binding protein</fullName>
    </submittedName>
</protein>
<proteinExistence type="predicted"/>
<organism evidence="4">
    <name type="scientific">Ornithinibacillus sp. 4-3</name>
    <dbReference type="NCBI Taxonomy" id="3231488"/>
    <lineage>
        <taxon>Bacteria</taxon>
        <taxon>Bacillati</taxon>
        <taxon>Bacillota</taxon>
        <taxon>Bacilli</taxon>
        <taxon>Bacillales</taxon>
        <taxon>Bacillaceae</taxon>
        <taxon>Ornithinibacillus</taxon>
    </lineage>
</organism>
<feature type="chain" id="PRO_5044335073" evidence="2">
    <location>
        <begin position="30"/>
        <end position="532"/>
    </location>
</feature>
<feature type="domain" description="Solute-binding protein family 5" evidence="3">
    <location>
        <begin position="91"/>
        <end position="447"/>
    </location>
</feature>
<evidence type="ECO:0000256" key="1">
    <source>
        <dbReference type="ARBA" id="ARBA00022729"/>
    </source>
</evidence>
<evidence type="ECO:0000256" key="2">
    <source>
        <dbReference type="SAM" id="SignalP"/>
    </source>
</evidence>
<sequence>MRLINRKGILFLLLASLLLVVACSSNSSKDEDESTNENEESDEEITTGGILNIAMDAPPPTLDQPISTAAAARDASRLIFESLVTTDLEYNPVPMLAEKIETEDNQTYTFHLRQGVKFHNGKEMTAEDVVASMNRWMEKSTITGNIFTGATWTAKDDHTVVLELEVASALALDTLASSKQGAAIMPREIIESAPVEGVDEYIGTGPFKFVEWKQDQYIHYEKYEDYQPVDLETNGLSGKREALVDEIYIHIVTDPSTRVTGLQTGEYDIAYGIPYDNYDQIQNDANLETILEPGANNLLGLNNVEGPASDLKMRQVINTALDMDAIMMAAYPNKDFYWLDSGYMDVNIKNWASTAGSEYYNQNDPEKAKQMLEEMGYDGEEFRIMATRDYGQLYNLAVVIQEQLKQIGMNATLELYDWPTMLELRDSDTSAWDAFITASTTVSTPPQLLALSPTWGGGVNDDSVGEAIRAIETAPTIEEAQKLWDDLQLYAWEELLPVIPLGGNSTLYAHHEKVKGITNNTGLIFWNVYISE</sequence>
<dbReference type="PROSITE" id="PS51257">
    <property type="entry name" value="PROKAR_LIPOPROTEIN"/>
    <property type="match status" value="1"/>
</dbReference>
<dbReference type="Gene3D" id="3.10.105.10">
    <property type="entry name" value="Dipeptide-binding Protein, Domain 3"/>
    <property type="match status" value="1"/>
</dbReference>
<dbReference type="PIRSF" id="PIRSF002741">
    <property type="entry name" value="MppA"/>
    <property type="match status" value="1"/>
</dbReference>
<evidence type="ECO:0000313" key="4">
    <source>
        <dbReference type="EMBL" id="XDK33979.1"/>
    </source>
</evidence>